<organism evidence="8 9">
    <name type="scientific">Diutina rugosa</name>
    <name type="common">Yeast</name>
    <name type="synonym">Candida rugosa</name>
    <dbReference type="NCBI Taxonomy" id="5481"/>
    <lineage>
        <taxon>Eukaryota</taxon>
        <taxon>Fungi</taxon>
        <taxon>Dikarya</taxon>
        <taxon>Ascomycota</taxon>
        <taxon>Saccharomycotina</taxon>
        <taxon>Pichiomycetes</taxon>
        <taxon>Debaryomycetaceae</taxon>
        <taxon>Diutina</taxon>
    </lineage>
</organism>
<dbReference type="RefSeq" id="XP_034013560.1">
    <property type="nucleotide sequence ID" value="XM_034154164.1"/>
</dbReference>
<feature type="region of interest" description="Disordered" evidence="6">
    <location>
        <begin position="261"/>
        <end position="333"/>
    </location>
</feature>
<feature type="region of interest" description="Disordered" evidence="6">
    <location>
        <begin position="94"/>
        <end position="170"/>
    </location>
</feature>
<dbReference type="InterPro" id="IPR012677">
    <property type="entry name" value="Nucleotide-bd_a/b_plait_sf"/>
</dbReference>
<dbReference type="OrthoDB" id="439808at2759"/>
<dbReference type="PROSITE" id="PS50102">
    <property type="entry name" value="RRM"/>
    <property type="match status" value="2"/>
</dbReference>
<evidence type="ECO:0000256" key="1">
    <source>
        <dbReference type="ARBA" id="ARBA00004123"/>
    </source>
</evidence>
<dbReference type="EMBL" id="SWFT01000050">
    <property type="protein sequence ID" value="KAA8905174.1"/>
    <property type="molecule type" value="Genomic_DNA"/>
</dbReference>
<accession>A0A642UTD7</accession>
<feature type="compositionally biased region" description="Basic residues" evidence="6">
    <location>
        <begin position="287"/>
        <end position="299"/>
    </location>
</feature>
<dbReference type="Proteomes" id="UP000449547">
    <property type="component" value="Unassembled WGS sequence"/>
</dbReference>
<keyword evidence="9" id="KW-1185">Reference proteome</keyword>
<evidence type="ECO:0000256" key="2">
    <source>
        <dbReference type="ARBA" id="ARBA00022737"/>
    </source>
</evidence>
<keyword evidence="2" id="KW-0677">Repeat</keyword>
<gene>
    <name evidence="8" type="ORF">DIURU_001602</name>
</gene>
<evidence type="ECO:0000256" key="6">
    <source>
        <dbReference type="SAM" id="MobiDB-lite"/>
    </source>
</evidence>
<feature type="compositionally biased region" description="Low complexity" evidence="6">
    <location>
        <begin position="310"/>
        <end position="333"/>
    </location>
</feature>
<feature type="compositionally biased region" description="Basic and acidic residues" evidence="6">
    <location>
        <begin position="96"/>
        <end position="111"/>
    </location>
</feature>
<dbReference type="AlphaFoldDB" id="A0A642UTD7"/>
<keyword evidence="3 5" id="KW-0694">RNA-binding</keyword>
<keyword evidence="4" id="KW-0539">Nucleus</keyword>
<feature type="domain" description="RRM" evidence="7">
    <location>
        <begin position="9"/>
        <end position="92"/>
    </location>
</feature>
<dbReference type="GeneID" id="54780255"/>
<dbReference type="Pfam" id="PF00076">
    <property type="entry name" value="RRM_1"/>
    <property type="match status" value="2"/>
</dbReference>
<evidence type="ECO:0000259" key="7">
    <source>
        <dbReference type="PROSITE" id="PS50102"/>
    </source>
</evidence>
<comment type="caution">
    <text evidence="8">The sequence shown here is derived from an EMBL/GenBank/DDBJ whole genome shotgun (WGS) entry which is preliminary data.</text>
</comment>
<feature type="compositionally biased region" description="Low complexity" evidence="6">
    <location>
        <begin position="143"/>
        <end position="159"/>
    </location>
</feature>
<dbReference type="VEuPathDB" id="FungiDB:DIURU_001602"/>
<dbReference type="GO" id="GO:0005730">
    <property type="term" value="C:nucleolus"/>
    <property type="evidence" value="ECO:0007669"/>
    <property type="project" value="TreeGrafter"/>
</dbReference>
<feature type="domain" description="RRM" evidence="7">
    <location>
        <begin position="169"/>
        <end position="255"/>
    </location>
</feature>
<feature type="compositionally biased region" description="Basic and acidic residues" evidence="6">
    <location>
        <begin position="121"/>
        <end position="130"/>
    </location>
</feature>
<dbReference type="SMART" id="SM00360">
    <property type="entry name" value="RRM"/>
    <property type="match status" value="2"/>
</dbReference>
<dbReference type="PANTHER" id="PTHR48039:SF5">
    <property type="entry name" value="RNA-BINDING PROTEIN 28"/>
    <property type="match status" value="1"/>
</dbReference>
<reference evidence="8 9" key="1">
    <citation type="submission" date="2019-07" db="EMBL/GenBank/DDBJ databases">
        <title>Genome assembly of two rare yeast pathogens: Diutina rugosa and Trichomonascus ciferrii.</title>
        <authorList>
            <person name="Mixao V."/>
            <person name="Saus E."/>
            <person name="Hansen A."/>
            <person name="Lass-Flor C."/>
            <person name="Gabaldon T."/>
        </authorList>
    </citation>
    <scope>NUCLEOTIDE SEQUENCE [LARGE SCALE GENOMIC DNA]</scope>
    <source>
        <strain evidence="8 9">CBS 613</strain>
    </source>
</reference>
<name>A0A642UTD7_DIURU</name>
<evidence type="ECO:0000256" key="5">
    <source>
        <dbReference type="PROSITE-ProRule" id="PRU00176"/>
    </source>
</evidence>
<dbReference type="CDD" id="cd00590">
    <property type="entry name" value="RRM_SF"/>
    <property type="match status" value="1"/>
</dbReference>
<protein>
    <recommendedName>
        <fullName evidence="7">RRM domain-containing protein</fullName>
    </recommendedName>
</protein>
<dbReference type="PANTHER" id="PTHR48039">
    <property type="entry name" value="RNA-BINDING MOTIF PROTEIN 14B"/>
    <property type="match status" value="1"/>
</dbReference>
<evidence type="ECO:0000256" key="4">
    <source>
        <dbReference type="ARBA" id="ARBA00023242"/>
    </source>
</evidence>
<evidence type="ECO:0000313" key="8">
    <source>
        <dbReference type="EMBL" id="KAA8905174.1"/>
    </source>
</evidence>
<comment type="subcellular location">
    <subcellularLocation>
        <location evidence="1">Nucleus</location>
    </subcellularLocation>
</comment>
<dbReference type="SUPFAM" id="SSF54928">
    <property type="entry name" value="RNA-binding domain, RBD"/>
    <property type="match status" value="1"/>
</dbReference>
<dbReference type="InterPro" id="IPR000504">
    <property type="entry name" value="RRM_dom"/>
</dbReference>
<proteinExistence type="predicted"/>
<evidence type="ECO:0000313" key="9">
    <source>
        <dbReference type="Proteomes" id="UP000449547"/>
    </source>
</evidence>
<sequence>MSAKPEIANRVYIGNVDYKAQEDELRQLFADLNVTDVEIPSKTVETRKGPYQRKLGFAFVEFASDADADAAIDQFNGHQFLRRNISIKKAVPPLTEEEKQARNKAYKEKKQAIVAEKKRKKDEARQRQQEQEEALNNGTDESAAATSTAQAPAETAAATKVPDGEPSPDTVFVTNLDYRVTVSTLKGLFKDLEPKWVYIPLRKTQWKGRQQGRRAYNKGIAFVKFPSSELQKKAIAEFNGAEVSGRNIVVDVAINTRANDAERAEEADAAADDESSKPAQNGEPEKKKPRAKSRAKKAKTPTDGAKSSKETAPAAESATPPAAESVEAAAASE</sequence>
<dbReference type="OMA" id="KRHLGFA"/>
<evidence type="ECO:0000256" key="3">
    <source>
        <dbReference type="ARBA" id="ARBA00022884"/>
    </source>
</evidence>
<dbReference type="GO" id="GO:0003729">
    <property type="term" value="F:mRNA binding"/>
    <property type="evidence" value="ECO:0007669"/>
    <property type="project" value="TreeGrafter"/>
</dbReference>
<dbReference type="InterPro" id="IPR035979">
    <property type="entry name" value="RBD_domain_sf"/>
</dbReference>
<dbReference type="InterPro" id="IPR051945">
    <property type="entry name" value="RRM_MRD1_RNA_proc_ribogen"/>
</dbReference>
<dbReference type="Gene3D" id="3.30.70.330">
    <property type="match status" value="2"/>
</dbReference>